<dbReference type="AlphaFoldDB" id="A0A1B8ZPH5"/>
<comment type="caution">
    <text evidence="2">The sequence shown here is derived from an EMBL/GenBank/DDBJ whole genome shotgun (WGS) entry which is preliminary data.</text>
</comment>
<protein>
    <submittedName>
        <fullName evidence="2">Uncharacterized protein</fullName>
    </submittedName>
</protein>
<gene>
    <name evidence="2" type="ORF">BBI00_03625</name>
</gene>
<sequence>MKKVTFMVSFCLSVSTFSQVGINTTKPHASLDVVGKPANPAFYDGIIAPRITGNQLSDKTYTSSQKGAIVYVTSAANNPTVQTKNVKEEGYYYFDGSIWVRFSSALDSTTYSGSGIYAKIREGSGSVLDDDHTIILKGNITLPPPGGKNINRILVLCTANSGGKLISSSSGSQIYLPLHGPTPSTIVNPNTNKCLTFHSKGNYWYITSSY</sequence>
<feature type="chain" id="PRO_5008620983" evidence="1">
    <location>
        <begin position="21"/>
        <end position="210"/>
    </location>
</feature>
<proteinExistence type="predicted"/>
<dbReference type="STRING" id="651561.BBI00_03625"/>
<dbReference type="EMBL" id="MAYG01000001">
    <property type="protein sequence ID" value="OCA73485.1"/>
    <property type="molecule type" value="Genomic_DNA"/>
</dbReference>
<dbReference type="Proteomes" id="UP000093432">
    <property type="component" value="Unassembled WGS sequence"/>
</dbReference>
<accession>A0A1B8ZPH5</accession>
<organism evidence="2 3">
    <name type="scientific">Chryseobacterium arthrosphaerae</name>
    <dbReference type="NCBI Taxonomy" id="651561"/>
    <lineage>
        <taxon>Bacteria</taxon>
        <taxon>Pseudomonadati</taxon>
        <taxon>Bacteroidota</taxon>
        <taxon>Flavobacteriia</taxon>
        <taxon>Flavobacteriales</taxon>
        <taxon>Weeksellaceae</taxon>
        <taxon>Chryseobacterium group</taxon>
        <taxon>Chryseobacterium</taxon>
    </lineage>
</organism>
<evidence type="ECO:0000256" key="1">
    <source>
        <dbReference type="SAM" id="SignalP"/>
    </source>
</evidence>
<dbReference type="RefSeq" id="WP_065397490.1">
    <property type="nucleotide sequence ID" value="NZ_JBOBHV010000002.1"/>
</dbReference>
<name>A0A1B8ZPH5_9FLAO</name>
<keyword evidence="1" id="KW-0732">Signal</keyword>
<evidence type="ECO:0000313" key="2">
    <source>
        <dbReference type="EMBL" id="OCA73485.1"/>
    </source>
</evidence>
<feature type="signal peptide" evidence="1">
    <location>
        <begin position="1"/>
        <end position="20"/>
    </location>
</feature>
<evidence type="ECO:0000313" key="3">
    <source>
        <dbReference type="Proteomes" id="UP000093432"/>
    </source>
</evidence>
<dbReference type="OrthoDB" id="1242646at2"/>
<reference evidence="3" key="1">
    <citation type="submission" date="2016-07" db="EMBL/GenBank/DDBJ databases">
        <authorList>
            <person name="Florea S."/>
            <person name="Webb J.S."/>
            <person name="Jaromczyk J."/>
            <person name="Schardl C.L."/>
        </authorList>
    </citation>
    <scope>NUCLEOTIDE SEQUENCE [LARGE SCALE GENOMIC DNA]</scope>
    <source>
        <strain evidence="3">CC-VM-7</strain>
    </source>
</reference>